<accession>A0A371D0N2</accession>
<dbReference type="EMBL" id="KZ857430">
    <property type="protein sequence ID" value="RDX46098.1"/>
    <property type="molecule type" value="Genomic_DNA"/>
</dbReference>
<keyword evidence="1" id="KW-0732">Signal</keyword>
<feature type="signal peptide" evidence="1">
    <location>
        <begin position="1"/>
        <end position="24"/>
    </location>
</feature>
<dbReference type="AlphaFoldDB" id="A0A371D0N2"/>
<organism evidence="2 3">
    <name type="scientific">Lentinus brumalis</name>
    <dbReference type="NCBI Taxonomy" id="2498619"/>
    <lineage>
        <taxon>Eukaryota</taxon>
        <taxon>Fungi</taxon>
        <taxon>Dikarya</taxon>
        <taxon>Basidiomycota</taxon>
        <taxon>Agaricomycotina</taxon>
        <taxon>Agaricomycetes</taxon>
        <taxon>Polyporales</taxon>
        <taxon>Polyporaceae</taxon>
        <taxon>Lentinus</taxon>
    </lineage>
</organism>
<sequence>MTSSPHRIELAVFAAHMILRFICASGKVTGASQLKTPLAKLTGNPAASSRRLTCKYHFCAPSKLDVWLQHRQCAFSYMSRIYSIVVATSAALERPLPSISTQFAASSGLTHSLLAPTPLPHRVDVDDASMHASYT</sequence>
<dbReference type="Proteomes" id="UP000256964">
    <property type="component" value="Unassembled WGS sequence"/>
</dbReference>
<evidence type="ECO:0000313" key="2">
    <source>
        <dbReference type="EMBL" id="RDX46098.1"/>
    </source>
</evidence>
<protein>
    <recommendedName>
        <fullName evidence="4">Secreted protein</fullName>
    </recommendedName>
</protein>
<feature type="chain" id="PRO_5017060353" description="Secreted protein" evidence="1">
    <location>
        <begin position="25"/>
        <end position="135"/>
    </location>
</feature>
<evidence type="ECO:0008006" key="4">
    <source>
        <dbReference type="Google" id="ProtNLM"/>
    </source>
</evidence>
<gene>
    <name evidence="2" type="ORF">OH76DRAFT_1407231</name>
</gene>
<evidence type="ECO:0000313" key="3">
    <source>
        <dbReference type="Proteomes" id="UP000256964"/>
    </source>
</evidence>
<reference evidence="2 3" key="1">
    <citation type="journal article" date="2018" name="Biotechnol. Biofuels">
        <title>Integrative visual omics of the white-rot fungus Polyporus brumalis exposes the biotechnological potential of its oxidative enzymes for delignifying raw plant biomass.</title>
        <authorList>
            <person name="Miyauchi S."/>
            <person name="Rancon A."/>
            <person name="Drula E."/>
            <person name="Hage H."/>
            <person name="Chaduli D."/>
            <person name="Favel A."/>
            <person name="Grisel S."/>
            <person name="Henrissat B."/>
            <person name="Herpoel-Gimbert I."/>
            <person name="Ruiz-Duenas F.J."/>
            <person name="Chevret D."/>
            <person name="Hainaut M."/>
            <person name="Lin J."/>
            <person name="Wang M."/>
            <person name="Pangilinan J."/>
            <person name="Lipzen A."/>
            <person name="Lesage-Meessen L."/>
            <person name="Navarro D."/>
            <person name="Riley R."/>
            <person name="Grigoriev I.V."/>
            <person name="Zhou S."/>
            <person name="Raouche S."/>
            <person name="Rosso M.N."/>
        </authorList>
    </citation>
    <scope>NUCLEOTIDE SEQUENCE [LARGE SCALE GENOMIC DNA]</scope>
    <source>
        <strain evidence="2 3">BRFM 1820</strain>
    </source>
</reference>
<proteinExistence type="predicted"/>
<evidence type="ECO:0000256" key="1">
    <source>
        <dbReference type="SAM" id="SignalP"/>
    </source>
</evidence>
<name>A0A371D0N2_9APHY</name>
<keyword evidence="3" id="KW-1185">Reference proteome</keyword>